<dbReference type="RefSeq" id="WP_193636812.1">
    <property type="nucleotide sequence ID" value="NZ_JADCSA010000002.1"/>
</dbReference>
<dbReference type="EMBL" id="JADCSA010000002">
    <property type="protein sequence ID" value="MBE7323473.1"/>
    <property type="molecule type" value="Genomic_DNA"/>
</dbReference>
<name>A0ABR9RPH4_9ACTN</name>
<reference evidence="1 2" key="1">
    <citation type="submission" date="2020-10" db="EMBL/GenBank/DDBJ databases">
        <title>Nocardioides sp. isolated from sludge.</title>
        <authorList>
            <person name="Zhang X."/>
        </authorList>
    </citation>
    <scope>NUCLEOTIDE SEQUENCE [LARGE SCALE GENOMIC DNA]</scope>
    <source>
        <strain evidence="1 2">Y6</strain>
    </source>
</reference>
<protein>
    <submittedName>
        <fullName evidence="1">Uncharacterized protein</fullName>
    </submittedName>
</protein>
<keyword evidence="2" id="KW-1185">Reference proteome</keyword>
<comment type="caution">
    <text evidence="1">The sequence shown here is derived from an EMBL/GenBank/DDBJ whole genome shotgun (WGS) entry which is preliminary data.</text>
</comment>
<gene>
    <name evidence="1" type="ORF">IEQ44_02245</name>
</gene>
<accession>A0ABR9RPH4</accession>
<evidence type="ECO:0000313" key="2">
    <source>
        <dbReference type="Proteomes" id="UP000756387"/>
    </source>
</evidence>
<evidence type="ECO:0000313" key="1">
    <source>
        <dbReference type="EMBL" id="MBE7323473.1"/>
    </source>
</evidence>
<sequence>MDESGRWAEHEVFDVLADLEAQAETVHHWARLAEVDDRSRAEYHEVTLDARLMASTGLPVVLAVRGAGHVRGRLVGVGEGWCRLEDDRRAWVVRTPAVTTAQGLSSRAVPRVAWSRLDAVGLRAPLRRLADAAARCDLVLADGSAVAGRVARVGADFVEVEQSSSPGAETRHVLVALDALAVVRHEL</sequence>
<organism evidence="1 2">
    <name type="scientific">Nocardioides malaquae</name>
    <dbReference type="NCBI Taxonomy" id="2773426"/>
    <lineage>
        <taxon>Bacteria</taxon>
        <taxon>Bacillati</taxon>
        <taxon>Actinomycetota</taxon>
        <taxon>Actinomycetes</taxon>
        <taxon>Propionibacteriales</taxon>
        <taxon>Nocardioidaceae</taxon>
        <taxon>Nocardioides</taxon>
    </lineage>
</organism>
<proteinExistence type="predicted"/>
<dbReference type="Proteomes" id="UP000756387">
    <property type="component" value="Unassembled WGS sequence"/>
</dbReference>